<protein>
    <submittedName>
        <fullName evidence="2">Uncharacterized protein</fullName>
    </submittedName>
</protein>
<evidence type="ECO:0000256" key="1">
    <source>
        <dbReference type="SAM" id="SignalP"/>
    </source>
</evidence>
<feature type="chain" id="PRO_5040857206" evidence="1">
    <location>
        <begin position="24"/>
        <end position="322"/>
    </location>
</feature>
<dbReference type="PROSITE" id="PS51257">
    <property type="entry name" value="PROKAR_LIPOPROTEIN"/>
    <property type="match status" value="1"/>
</dbReference>
<keyword evidence="1" id="KW-0732">Signal</keyword>
<proteinExistence type="predicted"/>
<evidence type="ECO:0000313" key="2">
    <source>
        <dbReference type="EMBL" id="MCS7477454.1"/>
    </source>
</evidence>
<name>A0A9X2VJC8_9PSEU</name>
<sequence length="322" mass="35499">MVTRRSAAVLVVAAVLGTTACSATEIEPDAIGLHYTSGSFDGKAFSSVVRPGEVEWTWNDDVYRLTTAQRSFIVRRDERADVNGVISVPAGGDAETNGMLVDFEISVAFKTNTRDNDVPGYEGGTLRKFFEDLCKHYECQLDSDGNEPEGWRKLLREKFYPQLESAFKDEARRYFGDAIVNNVQVGDTDTGTLTLLQGDVGKRFQEYLERQTGKQFFCGPSFDREVPGDPNSKDPRLLPCPPVELLIIGADYNDPEIRKGRSAKKVAIDQSAAQAQLSKSLADPNYLEYLRIEASKECARSNQAVCVFSSGATNPSLNLPAK</sequence>
<organism evidence="2 3">
    <name type="scientific">Umezawaea endophytica</name>
    <dbReference type="NCBI Taxonomy" id="1654476"/>
    <lineage>
        <taxon>Bacteria</taxon>
        <taxon>Bacillati</taxon>
        <taxon>Actinomycetota</taxon>
        <taxon>Actinomycetes</taxon>
        <taxon>Pseudonocardiales</taxon>
        <taxon>Pseudonocardiaceae</taxon>
        <taxon>Umezawaea</taxon>
    </lineage>
</organism>
<dbReference type="EMBL" id="JANYMP010000004">
    <property type="protein sequence ID" value="MCS7477454.1"/>
    <property type="molecule type" value="Genomic_DNA"/>
</dbReference>
<reference evidence="2" key="1">
    <citation type="submission" date="2022-08" db="EMBL/GenBank/DDBJ databases">
        <authorList>
            <person name="Tistechok S."/>
            <person name="Samborskyy M."/>
            <person name="Roman I."/>
        </authorList>
    </citation>
    <scope>NUCLEOTIDE SEQUENCE</scope>
    <source>
        <strain evidence="2">DSM 103496</strain>
    </source>
</reference>
<keyword evidence="3" id="KW-1185">Reference proteome</keyword>
<dbReference type="RefSeq" id="WP_259622954.1">
    <property type="nucleotide sequence ID" value="NZ_JANYMP010000004.1"/>
</dbReference>
<gene>
    <name evidence="2" type="ORF">NZH93_11370</name>
</gene>
<evidence type="ECO:0000313" key="3">
    <source>
        <dbReference type="Proteomes" id="UP001141259"/>
    </source>
</evidence>
<comment type="caution">
    <text evidence="2">The sequence shown here is derived from an EMBL/GenBank/DDBJ whole genome shotgun (WGS) entry which is preliminary data.</text>
</comment>
<dbReference type="AlphaFoldDB" id="A0A9X2VJC8"/>
<dbReference type="Proteomes" id="UP001141259">
    <property type="component" value="Unassembled WGS sequence"/>
</dbReference>
<accession>A0A9X2VJC8</accession>
<feature type="signal peptide" evidence="1">
    <location>
        <begin position="1"/>
        <end position="23"/>
    </location>
</feature>